<dbReference type="Pfam" id="PF08282">
    <property type="entry name" value="Hydrolase_3"/>
    <property type="match status" value="1"/>
</dbReference>
<keyword evidence="2" id="KW-1185">Reference proteome</keyword>
<dbReference type="SUPFAM" id="SSF56784">
    <property type="entry name" value="HAD-like"/>
    <property type="match status" value="1"/>
</dbReference>
<evidence type="ECO:0000313" key="1">
    <source>
        <dbReference type="EMBL" id="AEV30838.1"/>
    </source>
</evidence>
<name>G8QYX9_SPHPG</name>
<dbReference type="NCBIfam" id="TIGR01484">
    <property type="entry name" value="HAD-SF-IIB"/>
    <property type="match status" value="1"/>
</dbReference>
<gene>
    <name evidence="1" type="ordered locus">SpiGrapes_3091</name>
</gene>
<dbReference type="AlphaFoldDB" id="G8QYX9"/>
<dbReference type="InterPro" id="IPR023214">
    <property type="entry name" value="HAD_sf"/>
</dbReference>
<evidence type="ECO:0000313" key="2">
    <source>
        <dbReference type="Proteomes" id="UP000005632"/>
    </source>
</evidence>
<dbReference type="GO" id="GO:0016791">
    <property type="term" value="F:phosphatase activity"/>
    <property type="evidence" value="ECO:0007669"/>
    <property type="project" value="UniProtKB-ARBA"/>
</dbReference>
<reference evidence="1 2" key="1">
    <citation type="submission" date="2011-11" db="EMBL/GenBank/DDBJ databases">
        <title>Complete sequence of Spirochaeta sp. grapes.</title>
        <authorList>
            <consortium name="US DOE Joint Genome Institute"/>
            <person name="Lucas S."/>
            <person name="Han J."/>
            <person name="Lapidus A."/>
            <person name="Cheng J.-F."/>
            <person name="Goodwin L."/>
            <person name="Pitluck S."/>
            <person name="Peters L."/>
            <person name="Ovchinnikova G."/>
            <person name="Munk A.C."/>
            <person name="Detter J.C."/>
            <person name="Han C."/>
            <person name="Tapia R."/>
            <person name="Land M."/>
            <person name="Hauser L."/>
            <person name="Kyrpides N."/>
            <person name="Ivanova N."/>
            <person name="Pagani I."/>
            <person name="Ritalahtilisa K."/>
            <person name="Loeffler F."/>
            <person name="Woyke T."/>
        </authorList>
    </citation>
    <scope>NUCLEOTIDE SEQUENCE [LARGE SCALE GENOMIC DNA]</scope>
    <source>
        <strain evidence="2">ATCC BAA-1885 / DSM 22778 / Grapes</strain>
    </source>
</reference>
<dbReference type="PANTHER" id="PTHR10000:SF53">
    <property type="entry name" value="5-AMINO-6-(5-PHOSPHO-D-RIBITYLAMINO)URACIL PHOSPHATASE YBJI-RELATED"/>
    <property type="match status" value="1"/>
</dbReference>
<dbReference type="Proteomes" id="UP000005632">
    <property type="component" value="Chromosome"/>
</dbReference>
<keyword evidence="1" id="KW-0378">Hydrolase</keyword>
<dbReference type="STRING" id="158190.SpiGrapes_3091"/>
<dbReference type="GO" id="GO:0005829">
    <property type="term" value="C:cytosol"/>
    <property type="evidence" value="ECO:0007669"/>
    <property type="project" value="TreeGrafter"/>
</dbReference>
<dbReference type="Gene3D" id="3.40.50.1000">
    <property type="entry name" value="HAD superfamily/HAD-like"/>
    <property type="match status" value="1"/>
</dbReference>
<dbReference type="EMBL" id="CP003155">
    <property type="protein sequence ID" value="AEV30838.1"/>
    <property type="molecule type" value="Genomic_DNA"/>
</dbReference>
<dbReference type="GO" id="GO:0000287">
    <property type="term" value="F:magnesium ion binding"/>
    <property type="evidence" value="ECO:0007669"/>
    <property type="project" value="TreeGrafter"/>
</dbReference>
<accession>G8QYX9</accession>
<sequence>MEQFALKGIFFCDVDGTLLPYGNKRLSDEVIELIHQITELGYLVCISSGRPYLSLQELFQEVKEEVIFSCCNGSALFYKGKPLVDEVFLKRSVLEGVYEDCLARDCLAIIATSERIYLSLQQDTPLRKKHYENRSYAQSIADPAQVGQDAHQITVCCNGNLEEVLPYFKKTWSDEAHIAVSGNSMFDLSASNKGIALQRVATHFSLPLAQTFAFGDSENDLSMLRLAGKAFVMEQSSEALKNEITDHCRDVGETIRSIVFA</sequence>
<dbReference type="RefSeq" id="WP_014271677.1">
    <property type="nucleotide sequence ID" value="NC_016633.1"/>
</dbReference>
<dbReference type="eggNOG" id="COG0561">
    <property type="taxonomic scope" value="Bacteria"/>
</dbReference>
<protein>
    <submittedName>
        <fullName evidence="1">HAD-superfamily hydrolase, subfamily IIB</fullName>
    </submittedName>
</protein>
<dbReference type="KEGG" id="sgp:SpiGrapes_3091"/>
<dbReference type="InterPro" id="IPR036412">
    <property type="entry name" value="HAD-like_sf"/>
</dbReference>
<dbReference type="InterPro" id="IPR006379">
    <property type="entry name" value="HAD-SF_hydro_IIB"/>
</dbReference>
<dbReference type="HOGENOM" id="CLU_044146_5_1_12"/>
<dbReference type="PANTHER" id="PTHR10000">
    <property type="entry name" value="PHOSPHOSERINE PHOSPHATASE"/>
    <property type="match status" value="1"/>
</dbReference>
<organism evidence="1 2">
    <name type="scientific">Sphaerochaeta pleomorpha (strain ATCC BAA-1885 / DSM 22778 / Grapes)</name>
    <dbReference type="NCBI Taxonomy" id="158190"/>
    <lineage>
        <taxon>Bacteria</taxon>
        <taxon>Pseudomonadati</taxon>
        <taxon>Spirochaetota</taxon>
        <taxon>Spirochaetia</taxon>
        <taxon>Spirochaetales</taxon>
        <taxon>Sphaerochaetaceae</taxon>
        <taxon>Sphaerochaeta</taxon>
    </lineage>
</organism>
<proteinExistence type="predicted"/>
<dbReference type="Gene3D" id="3.30.1240.10">
    <property type="match status" value="1"/>
</dbReference>